<dbReference type="EMBL" id="JH711576">
    <property type="protein sequence ID" value="EIW82610.1"/>
    <property type="molecule type" value="Genomic_DNA"/>
</dbReference>
<evidence type="ECO:0000313" key="2">
    <source>
        <dbReference type="Proteomes" id="UP000053558"/>
    </source>
</evidence>
<reference evidence="2" key="1">
    <citation type="journal article" date="2012" name="Science">
        <title>The Paleozoic origin of enzymatic lignin decomposition reconstructed from 31 fungal genomes.</title>
        <authorList>
            <person name="Floudas D."/>
            <person name="Binder M."/>
            <person name="Riley R."/>
            <person name="Barry K."/>
            <person name="Blanchette R.A."/>
            <person name="Henrissat B."/>
            <person name="Martinez A.T."/>
            <person name="Otillar R."/>
            <person name="Spatafora J.W."/>
            <person name="Yadav J.S."/>
            <person name="Aerts A."/>
            <person name="Benoit I."/>
            <person name="Boyd A."/>
            <person name="Carlson A."/>
            <person name="Copeland A."/>
            <person name="Coutinho P.M."/>
            <person name="de Vries R.P."/>
            <person name="Ferreira P."/>
            <person name="Findley K."/>
            <person name="Foster B."/>
            <person name="Gaskell J."/>
            <person name="Glotzer D."/>
            <person name="Gorecki P."/>
            <person name="Heitman J."/>
            <person name="Hesse C."/>
            <person name="Hori C."/>
            <person name="Igarashi K."/>
            <person name="Jurgens J.A."/>
            <person name="Kallen N."/>
            <person name="Kersten P."/>
            <person name="Kohler A."/>
            <person name="Kuees U."/>
            <person name="Kumar T.K.A."/>
            <person name="Kuo A."/>
            <person name="LaButti K."/>
            <person name="Larrondo L.F."/>
            <person name="Lindquist E."/>
            <person name="Ling A."/>
            <person name="Lombard V."/>
            <person name="Lucas S."/>
            <person name="Lundell T."/>
            <person name="Martin R."/>
            <person name="McLaughlin D.J."/>
            <person name="Morgenstern I."/>
            <person name="Morin E."/>
            <person name="Murat C."/>
            <person name="Nagy L.G."/>
            <person name="Nolan M."/>
            <person name="Ohm R.A."/>
            <person name="Patyshakuliyeva A."/>
            <person name="Rokas A."/>
            <person name="Ruiz-Duenas F.J."/>
            <person name="Sabat G."/>
            <person name="Salamov A."/>
            <person name="Samejima M."/>
            <person name="Schmutz J."/>
            <person name="Slot J.C."/>
            <person name="St John F."/>
            <person name="Stenlid J."/>
            <person name="Sun H."/>
            <person name="Sun S."/>
            <person name="Syed K."/>
            <person name="Tsang A."/>
            <person name="Wiebenga A."/>
            <person name="Young D."/>
            <person name="Pisabarro A."/>
            <person name="Eastwood D.C."/>
            <person name="Martin F."/>
            <person name="Cullen D."/>
            <person name="Grigoriev I.V."/>
            <person name="Hibbett D.S."/>
        </authorList>
    </citation>
    <scope>NUCLEOTIDE SEQUENCE [LARGE SCALE GENOMIC DNA]</scope>
    <source>
        <strain evidence="2">RWD-64-598 SS2</strain>
    </source>
</reference>
<name>A0A5M3MU81_CONPW</name>
<dbReference type="GeneID" id="19202903"/>
<organism evidence="1 2">
    <name type="scientific">Coniophora puteana (strain RWD-64-598)</name>
    <name type="common">Brown rot fungus</name>
    <dbReference type="NCBI Taxonomy" id="741705"/>
    <lineage>
        <taxon>Eukaryota</taxon>
        <taxon>Fungi</taxon>
        <taxon>Dikarya</taxon>
        <taxon>Basidiomycota</taxon>
        <taxon>Agaricomycotina</taxon>
        <taxon>Agaricomycetes</taxon>
        <taxon>Agaricomycetidae</taxon>
        <taxon>Boletales</taxon>
        <taxon>Coniophorineae</taxon>
        <taxon>Coniophoraceae</taxon>
        <taxon>Coniophora</taxon>
    </lineage>
</organism>
<gene>
    <name evidence="1" type="ORF">CONPUDRAFT_151683</name>
</gene>
<protein>
    <submittedName>
        <fullName evidence="1">Uncharacterized protein</fullName>
    </submittedName>
</protein>
<dbReference type="RefSeq" id="XP_007766631.1">
    <property type="nucleotide sequence ID" value="XM_007768441.1"/>
</dbReference>
<dbReference type="AlphaFoldDB" id="A0A5M3MU81"/>
<dbReference type="KEGG" id="cput:CONPUDRAFT_151683"/>
<sequence>MHERKSNPYSEPSTSPHIQHPTLPKIIITFATRVTTVAFAALVTLASTARADFYANFFDDGSCTQNGGQGVDLRNTGCLSEAGRSSVYIPNTGLGTTGDNQWCLVITSGDSTCTCQNVGFDFTALGSARR</sequence>
<evidence type="ECO:0000313" key="1">
    <source>
        <dbReference type="EMBL" id="EIW82610.1"/>
    </source>
</evidence>
<dbReference type="Proteomes" id="UP000053558">
    <property type="component" value="Unassembled WGS sequence"/>
</dbReference>
<comment type="caution">
    <text evidence="1">The sequence shown here is derived from an EMBL/GenBank/DDBJ whole genome shotgun (WGS) entry which is preliminary data.</text>
</comment>
<proteinExistence type="predicted"/>
<keyword evidence="2" id="KW-1185">Reference proteome</keyword>
<accession>A0A5M3MU81</accession>